<gene>
    <name evidence="1" type="ORF">SAMN06295967_106122</name>
</gene>
<organism evidence="1 2">
    <name type="scientific">Belliella buryatensis</name>
    <dbReference type="NCBI Taxonomy" id="1500549"/>
    <lineage>
        <taxon>Bacteria</taxon>
        <taxon>Pseudomonadati</taxon>
        <taxon>Bacteroidota</taxon>
        <taxon>Cytophagia</taxon>
        <taxon>Cytophagales</taxon>
        <taxon>Cyclobacteriaceae</taxon>
        <taxon>Belliella</taxon>
    </lineage>
</organism>
<evidence type="ECO:0000313" key="1">
    <source>
        <dbReference type="EMBL" id="SNS27361.1"/>
    </source>
</evidence>
<proteinExistence type="predicted"/>
<reference evidence="2" key="1">
    <citation type="submission" date="2017-06" db="EMBL/GenBank/DDBJ databases">
        <authorList>
            <person name="Varghese N."/>
            <person name="Submissions S."/>
        </authorList>
    </citation>
    <scope>NUCLEOTIDE SEQUENCE [LARGE SCALE GENOMIC DNA]</scope>
    <source>
        <strain evidence="2">5C</strain>
    </source>
</reference>
<keyword evidence="2" id="KW-1185">Reference proteome</keyword>
<evidence type="ECO:0000313" key="2">
    <source>
        <dbReference type="Proteomes" id="UP000198480"/>
    </source>
</evidence>
<name>A0A239D675_9BACT</name>
<dbReference type="RefSeq" id="WP_089239686.1">
    <property type="nucleotide sequence ID" value="NZ_FZOK01000006.1"/>
</dbReference>
<dbReference type="AlphaFoldDB" id="A0A239D675"/>
<dbReference type="OrthoDB" id="1222242at2"/>
<accession>A0A239D675</accession>
<sequence>MALISKKKLVFPISEKLRSYLIKYGREAGFPIHYWDLLRYSSSIPLYDFKGNDTLWETVFFNESDREEIHYNVKKIYAILKAEGDISVMKHLYVDRIDLCVYGNTQPFRVRIVNRINDNFDYFYVKNADASRVYGLELEHLLSPNRISYLVHENTLIEEHIAGIPGEMFMKQHIHDSLLNPIRLAKEFVKFNERCFVRLLGDMHSSNFVIDVTPDFEETHYRIRAIDFDQQSYEGKKSIYLPQYFKENNALIQLGIKHITSESMVQYQREERALIANRLKSSSKEIEDILKSMEQDKISTPENIDHLKKDLAKHYQNEKFLSCKNMGAILRESLEQVIKR</sequence>
<dbReference type="Proteomes" id="UP000198480">
    <property type="component" value="Unassembled WGS sequence"/>
</dbReference>
<protein>
    <submittedName>
        <fullName evidence="1">Uncharacterized protein</fullName>
    </submittedName>
</protein>
<dbReference type="EMBL" id="FZOK01000006">
    <property type="protein sequence ID" value="SNS27361.1"/>
    <property type="molecule type" value="Genomic_DNA"/>
</dbReference>